<proteinExistence type="predicted"/>
<evidence type="ECO:0000313" key="4">
    <source>
        <dbReference type="EMBL" id="UOP04266.1"/>
    </source>
</evidence>
<dbReference type="Gene3D" id="2.40.160.90">
    <property type="match status" value="1"/>
</dbReference>
<evidence type="ECO:0000256" key="2">
    <source>
        <dbReference type="SAM" id="MobiDB-lite"/>
    </source>
</evidence>
<dbReference type="RefSeq" id="WP_051255621.1">
    <property type="nucleotide sequence ID" value="NZ_CP091521.1"/>
</dbReference>
<dbReference type="SUPFAM" id="SSF56925">
    <property type="entry name" value="OMPA-like"/>
    <property type="match status" value="1"/>
</dbReference>
<dbReference type="GO" id="GO:0009279">
    <property type="term" value="C:cell outer membrane"/>
    <property type="evidence" value="ECO:0007669"/>
    <property type="project" value="UniProtKB-SubCell"/>
</dbReference>
<feature type="domain" description="Transferrin-binding protein B C-lobe/N-lobe beta-barrel" evidence="3">
    <location>
        <begin position="312"/>
        <end position="409"/>
    </location>
</feature>
<dbReference type="InterPro" id="IPR011250">
    <property type="entry name" value="OMP/PagP_B-barrel"/>
</dbReference>
<reference evidence="4" key="2">
    <citation type="submission" date="2024-09" db="EMBL/GenBank/DDBJ databases">
        <authorList>
            <person name="Veyrier F.J."/>
        </authorList>
    </citation>
    <scope>NUCLEOTIDE SEQUENCE</scope>
    <source>
        <strain evidence="4">17694</strain>
    </source>
</reference>
<dbReference type="EMBL" id="CP091521">
    <property type="protein sequence ID" value="UOP04266.1"/>
    <property type="molecule type" value="Genomic_DNA"/>
</dbReference>
<evidence type="ECO:0000256" key="1">
    <source>
        <dbReference type="ARBA" id="ARBA00004442"/>
    </source>
</evidence>
<feature type="region of interest" description="Disordered" evidence="2">
    <location>
        <begin position="33"/>
        <end position="70"/>
    </location>
</feature>
<comment type="subcellular location">
    <subcellularLocation>
        <location evidence="1">Cell outer membrane</location>
    </subcellularLocation>
</comment>
<dbReference type="Pfam" id="PF01298">
    <property type="entry name" value="TbpB_B_D"/>
    <property type="match status" value="1"/>
</dbReference>
<feature type="compositionally biased region" description="Low complexity" evidence="2">
    <location>
        <begin position="46"/>
        <end position="70"/>
    </location>
</feature>
<gene>
    <name evidence="4" type="ORF">LVJ77_07675</name>
</gene>
<keyword evidence="5" id="KW-1185">Reference proteome</keyword>
<dbReference type="Proteomes" id="UP000831534">
    <property type="component" value="Chromosome"/>
</dbReference>
<reference evidence="4" key="1">
    <citation type="journal article" date="2022" name="Res Sq">
        <title>Evolution of multicellular longitudinally dividing oral cavity symbionts (Neisseriaceae).</title>
        <authorList>
            <person name="Nyongesa S."/>
            <person name="Weber P."/>
            <person name="Bernet E."/>
            <person name="Pullido F."/>
            <person name="Nieckarz M."/>
            <person name="Delaby M."/>
            <person name="Nieves C."/>
            <person name="Viehboeck T."/>
            <person name="Krause N."/>
            <person name="Rivera-Millot A."/>
            <person name="Nakamura A."/>
            <person name="Vischer N."/>
            <person name="VanNieuwenhze M."/>
            <person name="Brun Y."/>
            <person name="Cava F."/>
            <person name="Bulgheresi S."/>
            <person name="Veyrier F."/>
        </authorList>
    </citation>
    <scope>NUCLEOTIDE SEQUENCE</scope>
    <source>
        <strain evidence="4">17694</strain>
    </source>
</reference>
<sequence>MDKKLTAVLVTAVFGLAACGSGGGGSGVITTGSGGSSGGKGGASAGGSSANNTGASSSAGNQSGSSTGGSAPAIKVLAGLHASLDVNPASEQAGKFVPAHGDWKLSKSMEAVEIEGRVIQLIPTGKGDAADGKEDGFYEGSNEKIYTGTSTAPYHQDPSNSWRMIGTHLKHARYGEIYDEYEKRHTLTVGDATPEDKIKQMTEAKGAIDKEIKYTGKALHVEAAPYFNAAAFLQERRQQLDNAENNVKGAYAAWEGAVTAVENAKLGGDAVAIAAAETELGRAHSNLQTAADALNGARQGLATAQEGVKSALSVKPVPVQSEFFVNFGNKTVVGTIKDENNPDFKINLKGTFGKKADYSDTDPYRFGGKDSALGEAGAIMEGTFHGDNAEELTGIYINGTSHGTFGAAKE</sequence>
<accession>A0A8T9MUU0</accession>
<dbReference type="InterPro" id="IPR001677">
    <property type="entry name" value="TbpB_B_D"/>
</dbReference>
<protein>
    <submittedName>
        <fullName evidence="4">Transferrin-binding protein-like solute binding protein</fullName>
    </submittedName>
</protein>
<evidence type="ECO:0000259" key="3">
    <source>
        <dbReference type="Pfam" id="PF01298"/>
    </source>
</evidence>
<dbReference type="PROSITE" id="PS51257">
    <property type="entry name" value="PROKAR_LIPOPROTEIN"/>
    <property type="match status" value="1"/>
</dbReference>
<feature type="compositionally biased region" description="Gly residues" evidence="2">
    <location>
        <begin position="33"/>
        <end position="45"/>
    </location>
</feature>
<dbReference type="AlphaFoldDB" id="A0A8T9MUU0"/>
<organism evidence="4 5">
    <name type="scientific">Conchiformibius kuhniae</name>
    <dbReference type="NCBI Taxonomy" id="211502"/>
    <lineage>
        <taxon>Bacteria</taxon>
        <taxon>Pseudomonadati</taxon>
        <taxon>Pseudomonadota</taxon>
        <taxon>Betaproteobacteria</taxon>
        <taxon>Neisseriales</taxon>
        <taxon>Neisseriaceae</taxon>
        <taxon>Conchiformibius</taxon>
    </lineage>
</organism>
<dbReference type="KEGG" id="ckh:LVJ77_07675"/>
<evidence type="ECO:0000313" key="5">
    <source>
        <dbReference type="Proteomes" id="UP000831534"/>
    </source>
</evidence>
<name>A0A8T9MUU0_9NEIS</name>